<comment type="similarity">
    <text evidence="5 15">Belongs to the cytochrome P450 family.</text>
</comment>
<evidence type="ECO:0000256" key="8">
    <source>
        <dbReference type="ARBA" id="ARBA00022824"/>
    </source>
</evidence>
<dbReference type="EMBL" id="JAQQBS010000001">
    <property type="protein sequence ID" value="KAK0177178.1"/>
    <property type="molecule type" value="Genomic_DNA"/>
</dbReference>
<dbReference type="SUPFAM" id="SSF48264">
    <property type="entry name" value="Cytochrome P450"/>
    <property type="match status" value="1"/>
</dbReference>
<comment type="subcellular location">
    <subcellularLocation>
        <location evidence="4">Endoplasmic reticulum membrane</location>
        <topology evidence="4">Peripheral membrane protein</topology>
    </subcellularLocation>
    <subcellularLocation>
        <location evidence="3">Microsome membrane</location>
        <topology evidence="3">Peripheral membrane protein</topology>
    </subcellularLocation>
</comment>
<dbReference type="AlphaFoldDB" id="A0AA39FWW7"/>
<evidence type="ECO:0000313" key="18">
    <source>
        <dbReference type="Proteomes" id="UP001168990"/>
    </source>
</evidence>
<dbReference type="PRINTS" id="PR00385">
    <property type="entry name" value="P450"/>
</dbReference>
<evidence type="ECO:0000256" key="1">
    <source>
        <dbReference type="ARBA" id="ARBA00001971"/>
    </source>
</evidence>
<accession>A0AA39FWW7</accession>
<keyword evidence="9" id="KW-0492">Microsome</keyword>
<keyword evidence="11 14" id="KW-0408">Iron</keyword>
<dbReference type="GO" id="GO:0020037">
    <property type="term" value="F:heme binding"/>
    <property type="evidence" value="ECO:0007669"/>
    <property type="project" value="InterPro"/>
</dbReference>
<evidence type="ECO:0000256" key="3">
    <source>
        <dbReference type="ARBA" id="ARBA00004174"/>
    </source>
</evidence>
<evidence type="ECO:0000256" key="11">
    <source>
        <dbReference type="ARBA" id="ARBA00023004"/>
    </source>
</evidence>
<keyword evidence="6 14" id="KW-0349">Heme</keyword>
<evidence type="ECO:0000256" key="15">
    <source>
        <dbReference type="RuleBase" id="RU000461"/>
    </source>
</evidence>
<reference evidence="17" key="2">
    <citation type="submission" date="2023-03" db="EMBL/GenBank/DDBJ databases">
        <authorList>
            <person name="Inwood S.N."/>
            <person name="Skelly J.G."/>
            <person name="Guhlin J."/>
            <person name="Harrop T.W.R."/>
            <person name="Goldson S.G."/>
            <person name="Dearden P.K."/>
        </authorList>
    </citation>
    <scope>NUCLEOTIDE SEQUENCE</scope>
    <source>
        <strain evidence="17">Irish</strain>
        <tissue evidence="17">Whole body</tissue>
    </source>
</reference>
<keyword evidence="10 15" id="KW-0560">Oxidoreductase</keyword>
<keyword evidence="12 15" id="KW-0503">Monooxygenase</keyword>
<evidence type="ECO:0000256" key="9">
    <source>
        <dbReference type="ARBA" id="ARBA00022848"/>
    </source>
</evidence>
<dbReference type="GO" id="GO:0004497">
    <property type="term" value="F:monooxygenase activity"/>
    <property type="evidence" value="ECO:0007669"/>
    <property type="project" value="UniProtKB-KW"/>
</dbReference>
<comment type="cofactor">
    <cofactor evidence="1 14">
        <name>heme</name>
        <dbReference type="ChEBI" id="CHEBI:30413"/>
    </cofactor>
</comment>
<keyword evidence="18" id="KW-1185">Reference proteome</keyword>
<evidence type="ECO:0000256" key="2">
    <source>
        <dbReference type="ARBA" id="ARBA00003690"/>
    </source>
</evidence>
<dbReference type="GO" id="GO:0005789">
    <property type="term" value="C:endoplasmic reticulum membrane"/>
    <property type="evidence" value="ECO:0007669"/>
    <property type="project" value="UniProtKB-SubCell"/>
</dbReference>
<protein>
    <recommendedName>
        <fullName evidence="19">Cytochrome P450</fullName>
    </recommendedName>
</protein>
<feature type="transmembrane region" description="Helical" evidence="16">
    <location>
        <begin position="158"/>
        <end position="183"/>
    </location>
</feature>
<evidence type="ECO:0000256" key="7">
    <source>
        <dbReference type="ARBA" id="ARBA00022723"/>
    </source>
</evidence>
<dbReference type="InterPro" id="IPR050196">
    <property type="entry name" value="Cytochrome_P450_Monoox"/>
</dbReference>
<reference evidence="17" key="1">
    <citation type="journal article" date="2023" name="bioRxiv">
        <title>Scaffold-level genome assemblies of two parasitoid biocontrol wasps reveal the parthenogenesis mechanism and an associated novel virus.</title>
        <authorList>
            <person name="Inwood S."/>
            <person name="Skelly J."/>
            <person name="Guhlin J."/>
            <person name="Harrop T."/>
            <person name="Goldson S."/>
            <person name="Dearden P."/>
        </authorList>
    </citation>
    <scope>NUCLEOTIDE SEQUENCE</scope>
    <source>
        <strain evidence="17">Irish</strain>
        <tissue evidence="17">Whole body</tissue>
    </source>
</reference>
<dbReference type="InterPro" id="IPR036396">
    <property type="entry name" value="Cyt_P450_sf"/>
</dbReference>
<evidence type="ECO:0000313" key="17">
    <source>
        <dbReference type="EMBL" id="KAK0177178.1"/>
    </source>
</evidence>
<evidence type="ECO:0000256" key="10">
    <source>
        <dbReference type="ARBA" id="ARBA00023002"/>
    </source>
</evidence>
<dbReference type="Proteomes" id="UP001168990">
    <property type="component" value="Unassembled WGS sequence"/>
</dbReference>
<dbReference type="PANTHER" id="PTHR24291">
    <property type="entry name" value="CYTOCHROME P450 FAMILY 4"/>
    <property type="match status" value="1"/>
</dbReference>
<dbReference type="PANTHER" id="PTHR24291:SF189">
    <property type="entry name" value="CYTOCHROME P450 4C3-RELATED"/>
    <property type="match status" value="1"/>
</dbReference>
<evidence type="ECO:0000256" key="4">
    <source>
        <dbReference type="ARBA" id="ARBA00004406"/>
    </source>
</evidence>
<evidence type="ECO:0000256" key="13">
    <source>
        <dbReference type="ARBA" id="ARBA00023136"/>
    </source>
</evidence>
<dbReference type="InterPro" id="IPR002401">
    <property type="entry name" value="Cyt_P450_E_grp-I"/>
</dbReference>
<evidence type="ECO:0000256" key="12">
    <source>
        <dbReference type="ARBA" id="ARBA00023033"/>
    </source>
</evidence>
<evidence type="ECO:0000256" key="5">
    <source>
        <dbReference type="ARBA" id="ARBA00010617"/>
    </source>
</evidence>
<keyword evidence="13 16" id="KW-0472">Membrane</keyword>
<dbReference type="InterPro" id="IPR017972">
    <property type="entry name" value="Cyt_P450_CS"/>
</dbReference>
<dbReference type="GO" id="GO:0005506">
    <property type="term" value="F:iron ion binding"/>
    <property type="evidence" value="ECO:0007669"/>
    <property type="project" value="InterPro"/>
</dbReference>
<sequence length="370" mass="41814">MVLQGPKMRANRKLLLPMINGQHLMNYIETFNKEACRYIDTLSVKTESEVFDIYNETQYCLADIAFETLLGIPGHAQNTGVLTVPHAMETKPGRAFKSATTKIHKFISRIIDEKNSQYMALERGELGAEKPKPSILDLLIENVIATHAMDDQEILYDIIGLFLGFYDTVLGVFSFTILMLTMYPDVQNKIREEVLSVIGTSDNVMLHNIGSFKYMDMVINETIRLFPVGPILPREMTDDLQIEKHILPKGSTVLMMAILTHRSETYWDEPNKFIPERFLPENSKARHSYAFLPFSGGTRSCPGGNSTSSEPNIQRQEPMELTFELNLDQSQLFTQGELDDSIRNLGLCKESAQLFGAKLQAKHLLALGTQ</sequence>
<dbReference type="Gene3D" id="1.10.630.10">
    <property type="entry name" value="Cytochrome P450"/>
    <property type="match status" value="1"/>
</dbReference>
<gene>
    <name evidence="17" type="ORF">PV328_001256</name>
</gene>
<dbReference type="PRINTS" id="PR00463">
    <property type="entry name" value="EP450I"/>
</dbReference>
<feature type="binding site" description="axial binding residue" evidence="14">
    <location>
        <position position="301"/>
    </location>
    <ligand>
        <name>heme</name>
        <dbReference type="ChEBI" id="CHEBI:30413"/>
    </ligand>
    <ligandPart>
        <name>Fe</name>
        <dbReference type="ChEBI" id="CHEBI:18248"/>
    </ligandPart>
</feature>
<keyword evidence="8" id="KW-0256">Endoplasmic reticulum</keyword>
<evidence type="ECO:0000256" key="16">
    <source>
        <dbReference type="SAM" id="Phobius"/>
    </source>
</evidence>
<keyword evidence="7 14" id="KW-0479">Metal-binding</keyword>
<dbReference type="Pfam" id="PF00067">
    <property type="entry name" value="p450"/>
    <property type="match status" value="1"/>
</dbReference>
<evidence type="ECO:0000256" key="14">
    <source>
        <dbReference type="PIRSR" id="PIRSR602401-1"/>
    </source>
</evidence>
<keyword evidence="16" id="KW-1133">Transmembrane helix</keyword>
<comment type="function">
    <text evidence="2">May be involved in the metabolism of insect hormones and in the breakdown of synthetic insecticides.</text>
</comment>
<comment type="caution">
    <text evidence="17">The sequence shown here is derived from an EMBL/GenBank/DDBJ whole genome shotgun (WGS) entry which is preliminary data.</text>
</comment>
<evidence type="ECO:0008006" key="19">
    <source>
        <dbReference type="Google" id="ProtNLM"/>
    </source>
</evidence>
<dbReference type="PROSITE" id="PS00086">
    <property type="entry name" value="CYTOCHROME_P450"/>
    <property type="match status" value="1"/>
</dbReference>
<name>A0AA39FWW7_9HYME</name>
<organism evidence="17 18">
    <name type="scientific">Microctonus aethiopoides</name>
    <dbReference type="NCBI Taxonomy" id="144406"/>
    <lineage>
        <taxon>Eukaryota</taxon>
        <taxon>Metazoa</taxon>
        <taxon>Ecdysozoa</taxon>
        <taxon>Arthropoda</taxon>
        <taxon>Hexapoda</taxon>
        <taxon>Insecta</taxon>
        <taxon>Pterygota</taxon>
        <taxon>Neoptera</taxon>
        <taxon>Endopterygota</taxon>
        <taxon>Hymenoptera</taxon>
        <taxon>Apocrita</taxon>
        <taxon>Ichneumonoidea</taxon>
        <taxon>Braconidae</taxon>
        <taxon>Euphorinae</taxon>
        <taxon>Microctonus</taxon>
    </lineage>
</organism>
<dbReference type="InterPro" id="IPR001128">
    <property type="entry name" value="Cyt_P450"/>
</dbReference>
<keyword evidence="16" id="KW-0812">Transmembrane</keyword>
<dbReference type="GO" id="GO:0016705">
    <property type="term" value="F:oxidoreductase activity, acting on paired donors, with incorporation or reduction of molecular oxygen"/>
    <property type="evidence" value="ECO:0007669"/>
    <property type="project" value="InterPro"/>
</dbReference>
<evidence type="ECO:0000256" key="6">
    <source>
        <dbReference type="ARBA" id="ARBA00022617"/>
    </source>
</evidence>
<proteinExistence type="inferred from homology"/>